<accession>A0A9X1S1Y8</accession>
<evidence type="ECO:0000313" key="2">
    <source>
        <dbReference type="Proteomes" id="UP001139354"/>
    </source>
</evidence>
<comment type="caution">
    <text evidence="1">The sequence shown here is derived from an EMBL/GenBank/DDBJ whole genome shotgun (WGS) entry which is preliminary data.</text>
</comment>
<reference evidence="1" key="1">
    <citation type="submission" date="2021-04" db="EMBL/GenBank/DDBJ databases">
        <title>Microbacterium tenobrionis sp. nov. and Microbacterium allomyrinae sp. nov., isolated from larvae of Tenobrio molitor and Allomyrina dichotoma, respectively.</title>
        <authorList>
            <person name="Lee S.D."/>
        </authorList>
    </citation>
    <scope>NUCLEOTIDE SEQUENCE</scope>
    <source>
        <strain evidence="1">BWT-G7</strain>
    </source>
</reference>
<dbReference type="EMBL" id="JAGTTN010000001">
    <property type="protein sequence ID" value="MCC2030690.1"/>
    <property type="molecule type" value="Genomic_DNA"/>
</dbReference>
<name>A0A9X1S1Y8_9MICO</name>
<protein>
    <submittedName>
        <fullName evidence="1">DUF501 domain-containing protein</fullName>
    </submittedName>
</protein>
<dbReference type="RefSeq" id="WP_229382595.1">
    <property type="nucleotide sequence ID" value="NZ_JAGTTN010000001.1"/>
</dbReference>
<sequence length="184" mass="19008">MTTPPFPPVSDADLAVLREQLGRPARGVVGIAARCVCGNPTVVATTPRLPDGTPFPTFYYLTHPAATAAMSVLEADHVMRGMNDELAEDEELAAGYARAHEAFLRDRAVYGEVDEIEGISAGGMPTRVKCLHALAGHALAAGPGVNPIGDRAIAMSTWSPTRCVCTQPGTGGARPGAAEAGTDG</sequence>
<proteinExistence type="predicted"/>
<keyword evidence="2" id="KW-1185">Reference proteome</keyword>
<dbReference type="PANTHER" id="PTHR37163">
    <property type="entry name" value="CONSERVED PROTEIN"/>
    <property type="match status" value="1"/>
</dbReference>
<evidence type="ECO:0000313" key="1">
    <source>
        <dbReference type="EMBL" id="MCC2030690.1"/>
    </source>
</evidence>
<dbReference type="PANTHER" id="PTHR37163:SF1">
    <property type="entry name" value="DUF501 DOMAIN-CONTAINING PROTEIN"/>
    <property type="match status" value="1"/>
</dbReference>
<dbReference type="InterPro" id="IPR007511">
    <property type="entry name" value="DUF501"/>
</dbReference>
<dbReference type="Proteomes" id="UP001139354">
    <property type="component" value="Unassembled WGS sequence"/>
</dbReference>
<organism evidence="1 2">
    <name type="scientific">Microbacterium allomyrinae</name>
    <dbReference type="NCBI Taxonomy" id="2830666"/>
    <lineage>
        <taxon>Bacteria</taxon>
        <taxon>Bacillati</taxon>
        <taxon>Actinomycetota</taxon>
        <taxon>Actinomycetes</taxon>
        <taxon>Micrococcales</taxon>
        <taxon>Microbacteriaceae</taxon>
        <taxon>Microbacterium</taxon>
    </lineage>
</organism>
<dbReference type="AlphaFoldDB" id="A0A9X1S1Y8"/>
<dbReference type="Pfam" id="PF04417">
    <property type="entry name" value="DUF501"/>
    <property type="match status" value="1"/>
</dbReference>
<gene>
    <name evidence="1" type="ORF">KEC57_00660</name>
</gene>